<evidence type="ECO:0000313" key="4">
    <source>
        <dbReference type="Proteomes" id="UP000604825"/>
    </source>
</evidence>
<evidence type="ECO:0000256" key="1">
    <source>
        <dbReference type="SAM" id="MobiDB-lite"/>
    </source>
</evidence>
<dbReference type="EMBL" id="CAJGYO010000005">
    <property type="protein sequence ID" value="CAD6231438.1"/>
    <property type="molecule type" value="Genomic_DNA"/>
</dbReference>
<organism evidence="3 4">
    <name type="scientific">Miscanthus lutarioriparius</name>
    <dbReference type="NCBI Taxonomy" id="422564"/>
    <lineage>
        <taxon>Eukaryota</taxon>
        <taxon>Viridiplantae</taxon>
        <taxon>Streptophyta</taxon>
        <taxon>Embryophyta</taxon>
        <taxon>Tracheophyta</taxon>
        <taxon>Spermatophyta</taxon>
        <taxon>Magnoliopsida</taxon>
        <taxon>Liliopsida</taxon>
        <taxon>Poales</taxon>
        <taxon>Poaceae</taxon>
        <taxon>PACMAD clade</taxon>
        <taxon>Panicoideae</taxon>
        <taxon>Andropogonodae</taxon>
        <taxon>Andropogoneae</taxon>
        <taxon>Saccharinae</taxon>
        <taxon>Miscanthus</taxon>
    </lineage>
</organism>
<comment type="caution">
    <text evidence="3">The sequence shown here is derived from an EMBL/GenBank/DDBJ whole genome shotgun (WGS) entry which is preliminary data.</text>
</comment>
<feature type="transmembrane region" description="Helical" evidence="2">
    <location>
        <begin position="633"/>
        <end position="658"/>
    </location>
</feature>
<keyword evidence="2" id="KW-0812">Transmembrane</keyword>
<evidence type="ECO:0008006" key="5">
    <source>
        <dbReference type="Google" id="ProtNLM"/>
    </source>
</evidence>
<feature type="transmembrane region" description="Helical" evidence="2">
    <location>
        <begin position="512"/>
        <end position="533"/>
    </location>
</feature>
<feature type="region of interest" description="Disordered" evidence="1">
    <location>
        <begin position="187"/>
        <end position="218"/>
    </location>
</feature>
<keyword evidence="2" id="KW-0472">Membrane</keyword>
<sequence length="720" mass="81619">MSSQHMWLQFADRLVNMLSPVLLALALRMVGLSGEGTWFMLQGISISSITITTVVMLWVIVWKMVPQAIFFVALASILIRIIMEYKNYMIIVLPLLDFMMHILSQLKMDKEERNLLDFIMHIWSQLKMDRGKRTEKSRVDGGRQLSMMSRQTMDQEEHIDKSRVDEQQLITSMTSRQMMDKREQIESSRVHETSMTTQQTMNQEDQAESSRLDDQKIDKGEITRVDEQPLTSKTSNEIQIMEQEEQIEITRVGEQQCVLTRQQTTDQQEQIESSRIDEQHLTSTKSQERMDQGVKLFGVHKLGLAAILLYLQVVPGLPRTSHQHGALVRAGKFVVSLLTLCSQMQSSVWSHSRFAGTENYIISASVVITAYGMLLLINMSYIKIIIVPIAILIFIAALWNKLRLKSGLKMDTGYYVKDDVSKRVEELLVLTALPYCALYFEAIFPTNTLALSQFLWFLSSSLGAVAIMIALLPVATSPGGAQVLHIFYRTCITVLTITVHTEAAEWAREDTALVFTPQLVTVLVWFTIPFRLGVADSDLSIHSGILRKSIVAVIFVVLGYTTSPAYQYKGRTRALRACSISGCLTYFSMCMLRQWPGSKPVSQVPVKLLEFFAKNCLIAAAVLAVMSATHGDFINYILVDTGRAILLSVYLFLFLLLGPAENKRRFLRYLDPIVAAGRRFIHLSQRLHSTLIYLNRRLKQCAQWLGETLPDPSSGKFKTQ</sequence>
<feature type="transmembrane region" description="Helical" evidence="2">
    <location>
        <begin position="38"/>
        <end position="61"/>
    </location>
</feature>
<gene>
    <name evidence="3" type="ORF">NCGR_LOCUS21522</name>
</gene>
<keyword evidence="4" id="KW-1185">Reference proteome</keyword>
<protein>
    <recommendedName>
        <fullName evidence="5">Transmembrane protein</fullName>
    </recommendedName>
</protein>
<dbReference type="Proteomes" id="UP000604825">
    <property type="component" value="Unassembled WGS sequence"/>
</dbReference>
<accession>A0A811NUX0</accession>
<reference evidence="3" key="1">
    <citation type="submission" date="2020-10" db="EMBL/GenBank/DDBJ databases">
        <authorList>
            <person name="Han B."/>
            <person name="Lu T."/>
            <person name="Zhao Q."/>
            <person name="Huang X."/>
            <person name="Zhao Y."/>
        </authorList>
    </citation>
    <scope>NUCLEOTIDE SEQUENCE</scope>
</reference>
<evidence type="ECO:0000313" key="3">
    <source>
        <dbReference type="EMBL" id="CAD6231438.1"/>
    </source>
</evidence>
<feature type="transmembrane region" description="Helical" evidence="2">
    <location>
        <begin position="68"/>
        <end position="83"/>
    </location>
</feature>
<feature type="compositionally biased region" description="Basic and acidic residues" evidence="1">
    <location>
        <begin position="208"/>
        <end position="218"/>
    </location>
</feature>
<feature type="transmembrane region" description="Helical" evidence="2">
    <location>
        <begin position="545"/>
        <end position="562"/>
    </location>
</feature>
<keyword evidence="2" id="KW-1133">Transmembrane helix</keyword>
<dbReference type="OrthoDB" id="669330at2759"/>
<feature type="transmembrane region" description="Helical" evidence="2">
    <location>
        <begin position="380"/>
        <end position="400"/>
    </location>
</feature>
<proteinExistence type="predicted"/>
<feature type="transmembrane region" description="Helical" evidence="2">
    <location>
        <begin position="427"/>
        <end position="448"/>
    </location>
</feature>
<evidence type="ECO:0000256" key="2">
    <source>
        <dbReference type="SAM" id="Phobius"/>
    </source>
</evidence>
<feature type="transmembrane region" description="Helical" evidence="2">
    <location>
        <begin position="14"/>
        <end position="32"/>
    </location>
</feature>
<name>A0A811NUX0_9POAL</name>
<dbReference type="AlphaFoldDB" id="A0A811NUX0"/>
<feature type="compositionally biased region" description="Polar residues" evidence="1">
    <location>
        <begin position="193"/>
        <end position="204"/>
    </location>
</feature>
<feature type="transmembrane region" description="Helical" evidence="2">
    <location>
        <begin position="574"/>
        <end position="592"/>
    </location>
</feature>